<dbReference type="KEGG" id="pacp:FAZ97_26475"/>
<dbReference type="PIRSF" id="PIRSF012702">
    <property type="entry name" value="UCP012702"/>
    <property type="match status" value="1"/>
</dbReference>
<feature type="domain" description="Microcystin LR degradation protein MlrC C-terminal" evidence="2">
    <location>
        <begin position="300"/>
        <end position="481"/>
    </location>
</feature>
<dbReference type="AlphaFoldDB" id="A0A7Z2GC07"/>
<dbReference type="InterPro" id="IPR009197">
    <property type="entry name" value="MlrC"/>
</dbReference>
<protein>
    <recommendedName>
        <fullName evidence="1">Microcystinase C</fullName>
        <shortName evidence="1">MlrC</shortName>
    </recommendedName>
</protein>
<dbReference type="Pfam" id="PF07171">
    <property type="entry name" value="MlrC_C"/>
    <property type="match status" value="1"/>
</dbReference>
<feature type="domain" description="Microcystin LR degradation protein MlrC N-terminal" evidence="3">
    <location>
        <begin position="2"/>
        <end position="289"/>
    </location>
</feature>
<dbReference type="GO" id="GO:0008237">
    <property type="term" value="F:metallopeptidase activity"/>
    <property type="evidence" value="ECO:0007669"/>
    <property type="project" value="UniProtKB-KW"/>
</dbReference>
<keyword evidence="1" id="KW-0378">Hydrolase</keyword>
<evidence type="ECO:0000259" key="2">
    <source>
        <dbReference type="Pfam" id="PF07171"/>
    </source>
</evidence>
<dbReference type="InterPro" id="IPR010799">
    <property type="entry name" value="MlrC_C"/>
</dbReference>
<organism evidence="4 5">
    <name type="scientific">Paraburkholderia acidiphila</name>
    <dbReference type="NCBI Taxonomy" id="2571747"/>
    <lineage>
        <taxon>Bacteria</taxon>
        <taxon>Pseudomonadati</taxon>
        <taxon>Pseudomonadota</taxon>
        <taxon>Betaproteobacteria</taxon>
        <taxon>Burkholderiales</taxon>
        <taxon>Burkholderiaceae</taxon>
        <taxon>Paraburkholderia</taxon>
    </lineage>
</organism>
<keyword evidence="1" id="KW-0479">Metal-binding</keyword>
<evidence type="ECO:0000256" key="1">
    <source>
        <dbReference type="PIRNR" id="PIRNR012702"/>
    </source>
</evidence>
<comment type="similarity">
    <text evidence="1">Belongs to the peptidase M81 family.</text>
</comment>
<evidence type="ECO:0000259" key="3">
    <source>
        <dbReference type="Pfam" id="PF07364"/>
    </source>
</evidence>
<dbReference type="EMBL" id="CP046911">
    <property type="protein sequence ID" value="QGZ58534.1"/>
    <property type="molecule type" value="Genomic_DNA"/>
</dbReference>
<dbReference type="OrthoDB" id="5288421at2"/>
<dbReference type="Pfam" id="PF07364">
    <property type="entry name" value="DUF1485"/>
    <property type="match status" value="1"/>
</dbReference>
<reference evidence="4 5" key="1">
    <citation type="submission" date="2019-12" db="EMBL/GenBank/DDBJ databases">
        <title>Paraburkholderia acidiphila 7Q-K02 sp. nov and Paraburkholderia acidisoli DHF22 sp. nov., two strains isolated from forest soil.</title>
        <authorList>
            <person name="Gao Z."/>
            <person name="Qiu L."/>
        </authorList>
    </citation>
    <scope>NUCLEOTIDE SEQUENCE [LARGE SCALE GENOMIC DNA]</scope>
    <source>
        <strain evidence="4 5">7Q-K02</strain>
    </source>
</reference>
<comment type="cofactor">
    <cofactor evidence="1">
        <name>Zn(2+)</name>
        <dbReference type="ChEBI" id="CHEBI:29105"/>
    </cofactor>
    <text evidence="1">Binds 1 zinc ion per subunit.</text>
</comment>
<sequence>MRLLLAMFKHETNTFSPVPTPFERFFRRTGGALSGAEALEAFRGTGGALGAYIDVADELGAQIVLPVAADAFPSGPVHDDAYRRITQLILDEVAKGGYDGILLDLHGAMVTQSLDDGEGTLLHRLREIDPHTPVGVTLDMHANLYDDIVKHATVVTGYHTYPHVDMYEAGLRAARILARTIAGEIKPVMAWGNKPMLPHVMRQGTHAEPNRSLQARCMRYEQGEALASSLFVGFPNADIENAGLSVVVCTDGDKTKAATLRDSLLDEAWRERETFLYASEPLPESIARAKASAAAGPLVLLDHCVNTASGGTMDTTEVLAEVLKQGLDNAVFYAIYDPEAVQQAIAAGIGNEVTLSLGGKLPMPALQETSRPIEVTGRVKLVFDGVFRNRGPMYRGSLNNTGPTVVLDTGKVEIVVVSAHQEPFDLNCLSSVGIDPTQKRYIVLKSRVHWRAGFGDLAREVIECAGVGVTTSDYGKLEFRKVRRPIYPLDAM</sequence>
<comment type="function">
    <text evidence="1">Involved in peptidolytic degradation of cyclic heptapeptide hepatotoxin microcystin (MC).</text>
</comment>
<dbReference type="GO" id="GO:0006508">
    <property type="term" value="P:proteolysis"/>
    <property type="evidence" value="ECO:0007669"/>
    <property type="project" value="UniProtKB-KW"/>
</dbReference>
<dbReference type="RefSeq" id="WP_158761473.1">
    <property type="nucleotide sequence ID" value="NZ_CP046911.1"/>
</dbReference>
<dbReference type="Proteomes" id="UP000434209">
    <property type="component" value="Chromosome 3"/>
</dbReference>
<keyword evidence="1" id="KW-0645">Protease</keyword>
<proteinExistence type="inferred from homology"/>
<keyword evidence="5" id="KW-1185">Reference proteome</keyword>
<gene>
    <name evidence="4" type="ORF">FAZ97_26475</name>
</gene>
<dbReference type="InterPro" id="IPR015995">
    <property type="entry name" value="MlrC_N"/>
</dbReference>
<evidence type="ECO:0000313" key="5">
    <source>
        <dbReference type="Proteomes" id="UP000434209"/>
    </source>
</evidence>
<keyword evidence="1" id="KW-0482">Metalloprotease</keyword>
<accession>A0A7Z2GC07</accession>
<dbReference type="GO" id="GO:0046872">
    <property type="term" value="F:metal ion binding"/>
    <property type="evidence" value="ECO:0007669"/>
    <property type="project" value="UniProtKB-KW"/>
</dbReference>
<evidence type="ECO:0000313" key="4">
    <source>
        <dbReference type="EMBL" id="QGZ58534.1"/>
    </source>
</evidence>
<name>A0A7Z2GC07_9BURK</name>